<evidence type="ECO:0000256" key="4">
    <source>
        <dbReference type="ARBA" id="ARBA00023163"/>
    </source>
</evidence>
<evidence type="ECO:0000256" key="2">
    <source>
        <dbReference type="ARBA" id="ARBA00023015"/>
    </source>
</evidence>
<name>A0ABV5CK89_9SPHI</name>
<dbReference type="InterPro" id="IPR011006">
    <property type="entry name" value="CheY-like_superfamily"/>
</dbReference>
<dbReference type="Proteomes" id="UP001580928">
    <property type="component" value="Unassembled WGS sequence"/>
</dbReference>
<dbReference type="InterPro" id="IPR058245">
    <property type="entry name" value="NreC/VraR/RcsB-like_REC"/>
</dbReference>
<keyword evidence="2" id="KW-0805">Transcription regulation</keyword>
<organism evidence="8 9">
    <name type="scientific">Albibacterium profundi</name>
    <dbReference type="NCBI Taxonomy" id="3134906"/>
    <lineage>
        <taxon>Bacteria</taxon>
        <taxon>Pseudomonadati</taxon>
        <taxon>Bacteroidota</taxon>
        <taxon>Sphingobacteriia</taxon>
        <taxon>Sphingobacteriales</taxon>
        <taxon>Sphingobacteriaceae</taxon>
        <taxon>Albibacterium</taxon>
    </lineage>
</organism>
<feature type="domain" description="HTH luxR-type" evidence="6">
    <location>
        <begin position="146"/>
        <end position="211"/>
    </location>
</feature>
<evidence type="ECO:0000256" key="3">
    <source>
        <dbReference type="ARBA" id="ARBA00023125"/>
    </source>
</evidence>
<dbReference type="InterPro" id="IPR001789">
    <property type="entry name" value="Sig_transdc_resp-reg_receiver"/>
</dbReference>
<dbReference type="InterPro" id="IPR000792">
    <property type="entry name" value="Tscrpt_reg_LuxR_C"/>
</dbReference>
<dbReference type="RefSeq" id="WP_375558514.1">
    <property type="nucleotide sequence ID" value="NZ_JBBVGT010000003.1"/>
</dbReference>
<keyword evidence="1 5" id="KW-0597">Phosphoprotein</keyword>
<evidence type="ECO:0000259" key="6">
    <source>
        <dbReference type="PROSITE" id="PS50043"/>
    </source>
</evidence>
<dbReference type="CDD" id="cd06170">
    <property type="entry name" value="LuxR_C_like"/>
    <property type="match status" value="1"/>
</dbReference>
<dbReference type="Pfam" id="PF00196">
    <property type="entry name" value="GerE"/>
    <property type="match status" value="1"/>
</dbReference>
<accession>A0ABV5CK89</accession>
<dbReference type="PROSITE" id="PS50043">
    <property type="entry name" value="HTH_LUXR_2"/>
    <property type="match status" value="1"/>
</dbReference>
<dbReference type="Gene3D" id="3.40.50.2300">
    <property type="match status" value="1"/>
</dbReference>
<reference evidence="8 9" key="1">
    <citation type="submission" date="2024-04" db="EMBL/GenBank/DDBJ databases">
        <title>Albibacterium profundi sp. nov., isolated from sediment of the Challenger Deep of Mariana Trench.</title>
        <authorList>
            <person name="Wang Y."/>
        </authorList>
    </citation>
    <scope>NUCLEOTIDE SEQUENCE [LARGE SCALE GENOMIC DNA]</scope>
    <source>
        <strain evidence="8 9">RHL897</strain>
    </source>
</reference>
<dbReference type="PRINTS" id="PR00038">
    <property type="entry name" value="HTHLUXR"/>
</dbReference>
<keyword evidence="9" id="KW-1185">Reference proteome</keyword>
<evidence type="ECO:0000313" key="8">
    <source>
        <dbReference type="EMBL" id="MFB5946985.1"/>
    </source>
</evidence>
<dbReference type="InterPro" id="IPR039420">
    <property type="entry name" value="WalR-like"/>
</dbReference>
<keyword evidence="4" id="KW-0804">Transcription</keyword>
<dbReference type="SUPFAM" id="SSF52172">
    <property type="entry name" value="CheY-like"/>
    <property type="match status" value="1"/>
</dbReference>
<dbReference type="SMART" id="SM00448">
    <property type="entry name" value="REC"/>
    <property type="match status" value="1"/>
</dbReference>
<keyword evidence="3" id="KW-0238">DNA-binding</keyword>
<proteinExistence type="predicted"/>
<evidence type="ECO:0000259" key="7">
    <source>
        <dbReference type="PROSITE" id="PS50110"/>
    </source>
</evidence>
<dbReference type="PROSITE" id="PS50110">
    <property type="entry name" value="RESPONSE_REGULATORY"/>
    <property type="match status" value="1"/>
</dbReference>
<evidence type="ECO:0000313" key="9">
    <source>
        <dbReference type="Proteomes" id="UP001580928"/>
    </source>
</evidence>
<comment type="caution">
    <text evidence="8">The sequence shown here is derived from an EMBL/GenBank/DDBJ whole genome shotgun (WGS) entry which is preliminary data.</text>
</comment>
<protein>
    <submittedName>
        <fullName evidence="8">Response regulator transcription factor</fullName>
    </submittedName>
</protein>
<dbReference type="PANTHER" id="PTHR43214">
    <property type="entry name" value="TWO-COMPONENT RESPONSE REGULATOR"/>
    <property type="match status" value="1"/>
</dbReference>
<dbReference type="SUPFAM" id="SSF46894">
    <property type="entry name" value="C-terminal effector domain of the bipartite response regulators"/>
    <property type="match status" value="1"/>
</dbReference>
<feature type="modified residue" description="4-aspartylphosphate" evidence="5">
    <location>
        <position position="55"/>
    </location>
</feature>
<sequence>MIERILIADDHSIVRVGLSIMVKKLRTQSLIEEAVDFKGVLELVKKNTYDLIILDINMPNGSFQQTFDFIKIKQPDAKILVFSSQEESVYAIRYLKMGADGFLQKMADEDTVRRALEKMFRRGKYVSEDVRDELISNTSRSQDKKSPNPLKALSTREMEIAEKLIRGESLKDISEELNLHSSTASTYKARIFKKLEVKNIPELIDVFRFYEGLIG</sequence>
<dbReference type="Pfam" id="PF00072">
    <property type="entry name" value="Response_reg"/>
    <property type="match status" value="1"/>
</dbReference>
<dbReference type="InterPro" id="IPR016032">
    <property type="entry name" value="Sig_transdc_resp-reg_C-effctor"/>
</dbReference>
<dbReference type="CDD" id="cd17535">
    <property type="entry name" value="REC_NarL-like"/>
    <property type="match status" value="1"/>
</dbReference>
<dbReference type="SMART" id="SM00421">
    <property type="entry name" value="HTH_LUXR"/>
    <property type="match status" value="1"/>
</dbReference>
<feature type="domain" description="Response regulatory" evidence="7">
    <location>
        <begin position="4"/>
        <end position="120"/>
    </location>
</feature>
<evidence type="ECO:0000256" key="1">
    <source>
        <dbReference type="ARBA" id="ARBA00022553"/>
    </source>
</evidence>
<dbReference type="PANTHER" id="PTHR43214:SF41">
    <property type="entry name" value="NITRATE_NITRITE RESPONSE REGULATOR PROTEIN NARP"/>
    <property type="match status" value="1"/>
</dbReference>
<dbReference type="EMBL" id="JBBVGT010000003">
    <property type="protein sequence ID" value="MFB5946985.1"/>
    <property type="molecule type" value="Genomic_DNA"/>
</dbReference>
<evidence type="ECO:0000256" key="5">
    <source>
        <dbReference type="PROSITE-ProRule" id="PRU00169"/>
    </source>
</evidence>
<gene>
    <name evidence="8" type="ORF">WKR92_14220</name>
</gene>